<evidence type="ECO:0000313" key="2">
    <source>
        <dbReference type="EMBL" id="MDN4603728.1"/>
    </source>
</evidence>
<dbReference type="Gene3D" id="2.60.40.10">
    <property type="entry name" value="Immunoglobulins"/>
    <property type="match status" value="18"/>
</dbReference>
<dbReference type="SMART" id="SM00060">
    <property type="entry name" value="FN3"/>
    <property type="match status" value="17"/>
</dbReference>
<name>A0ABT8JF32_9BACL</name>
<dbReference type="InterPro" id="IPR036116">
    <property type="entry name" value="FN3_sf"/>
</dbReference>
<feature type="domain" description="Fibronectin type-III" evidence="1">
    <location>
        <begin position="377"/>
        <end position="457"/>
    </location>
</feature>
<feature type="domain" description="Fibronectin type-III" evidence="1">
    <location>
        <begin position="1503"/>
        <end position="1583"/>
    </location>
</feature>
<dbReference type="RefSeq" id="WP_301248339.1">
    <property type="nucleotide sequence ID" value="NZ_JAROCD010000010.1"/>
</dbReference>
<dbReference type="InterPro" id="IPR050617">
    <property type="entry name" value="E3_ligase_FN3/SPRY"/>
</dbReference>
<dbReference type="InterPro" id="IPR003961">
    <property type="entry name" value="FN3_dom"/>
</dbReference>
<dbReference type="Proteomes" id="UP001174205">
    <property type="component" value="Unassembled WGS sequence"/>
</dbReference>
<evidence type="ECO:0000313" key="3">
    <source>
        <dbReference type="Proteomes" id="UP001174205"/>
    </source>
</evidence>
<gene>
    <name evidence="2" type="ORF">P5G61_20965</name>
</gene>
<dbReference type="InterPro" id="IPR013783">
    <property type="entry name" value="Ig-like_fold"/>
</dbReference>
<dbReference type="Pfam" id="PF00041">
    <property type="entry name" value="fn3"/>
    <property type="match status" value="2"/>
</dbReference>
<evidence type="ECO:0000259" key="1">
    <source>
        <dbReference type="PROSITE" id="PS50853"/>
    </source>
</evidence>
<proteinExistence type="predicted"/>
<comment type="caution">
    <text evidence="2">The sequence shown here is derived from an EMBL/GenBank/DDBJ whole genome shotgun (WGS) entry which is preliminary data.</text>
</comment>
<feature type="domain" description="Fibronectin type-III" evidence="1">
    <location>
        <begin position="1181"/>
        <end position="1261"/>
    </location>
</feature>
<feature type="domain" description="Fibronectin type-III" evidence="1">
    <location>
        <begin position="538"/>
        <end position="618"/>
    </location>
</feature>
<dbReference type="CDD" id="cd00063">
    <property type="entry name" value="FN3"/>
    <property type="match status" value="9"/>
</dbReference>
<feature type="domain" description="Fibronectin type-III" evidence="1">
    <location>
        <begin position="1021"/>
        <end position="1101"/>
    </location>
</feature>
<dbReference type="PANTHER" id="PTHR24099">
    <property type="entry name" value="E3 UBIQUITIN-PROTEIN LIGASE TRIM36-RELATED"/>
    <property type="match status" value="1"/>
</dbReference>
<dbReference type="PANTHER" id="PTHR24099:SF11">
    <property type="entry name" value="FIBRONECTIN TYPE III DOMAIN-CONTAINING 3BA-RELATED"/>
    <property type="match status" value="1"/>
</dbReference>
<organism evidence="2 3">
    <name type="scientific">Paenibacillus vandeheii</name>
    <dbReference type="NCBI Taxonomy" id="3035917"/>
    <lineage>
        <taxon>Bacteria</taxon>
        <taxon>Bacillati</taxon>
        <taxon>Bacillota</taxon>
        <taxon>Bacilli</taxon>
        <taxon>Bacillales</taxon>
        <taxon>Paenibacillaceae</taxon>
        <taxon>Paenibacillus</taxon>
    </lineage>
</organism>
<reference evidence="2" key="1">
    <citation type="submission" date="2023-03" db="EMBL/GenBank/DDBJ databases">
        <title>MT1 and MT2 Draft Genomes of Novel Species.</title>
        <authorList>
            <person name="Venkateswaran K."/>
        </authorList>
    </citation>
    <scope>NUCLEOTIDE SEQUENCE</scope>
    <source>
        <strain evidence="2">F6_3S_P_1C</strain>
    </source>
</reference>
<keyword evidence="3" id="KW-1185">Reference proteome</keyword>
<dbReference type="PROSITE" id="PS50853">
    <property type="entry name" value="FN3"/>
    <property type="match status" value="9"/>
</dbReference>
<feature type="domain" description="Fibronectin type-III" evidence="1">
    <location>
        <begin position="860"/>
        <end position="940"/>
    </location>
</feature>
<feature type="domain" description="Fibronectin type-III" evidence="1">
    <location>
        <begin position="699"/>
        <end position="779"/>
    </location>
</feature>
<feature type="domain" description="Fibronectin type-III" evidence="1">
    <location>
        <begin position="212"/>
        <end position="295"/>
    </location>
</feature>
<protein>
    <submittedName>
        <fullName evidence="2">Fibronectin type III domain-containing protein</fullName>
    </submittedName>
</protein>
<sequence length="1662" mass="176900">MVAGKRKNGFYLWTVRLLVLMLVFGQFGVYGGNRANAATGSGIVSSSNDFQYVMTNNNGKLQVNQRDVNLSWVRSYNISTTGYSFTRRQSILGFTSDITNISFGSYTSKYTGQIDNAFLIDLSKIREYFTEMTYRQSGMEVGQWTISNYNVLGQLTPVDVYNYDVRQLSLVVNADTGEVVDFYSELNPYYTRKAEPASFTKQLVAPVTIDNMPAIPAGITGKQSENTVNLNWQHAQQAVQYEIEENGIIKGPYYGTTFVSNGLLPDTLYSYRVRSLNSIGTSEWSSLYEIKTLLQQPVISASSQEGKNIIQWNAVDQASHYQLKIDDQTPIELGNVTSYEHEGLAANSSHTYTLKALSSNNESDWSKTITQLVVPDSVSGLKVTEATFNKVALSWTAVKGATGYDLEIDGNIVAVTGTTYSKTGLIPNTEHTFRLRPKNTGGAGSWSDLLTVSTQLSTPVLKSSPSQEEIILVWPSIEGAISYEVEADGVIVGNVVDPTFTHTGLTPATAHKYRVRALTDTNTSAWTAVLTQNTLPGAVAGLTVNSVTNTAIALKWTTVTGATGYDLEIDGTVVAVTGVAYTKSGLVANTDHTFRIRSKNAAGVGTWSDLVSGTTQLNTPVLKATSEETTINLTWAEVADATKYEVEADGLVVGTVDEPSYMHSSLLTGTAHKYRVRALTETNTSAWTAILTQSTLPASVSGLALTSVTNVSIALKWNAVTGASGYDLEIDGTTVSTTATAYTKSGLAANTDHTFRIRSKNAAGVGPWSDSISGTTQLNTPVLKATSEETAVNLTWAEIADATKYEVEADGVVVATVNEPSYTHSSLLAGTAHKYRMRALTDTNTSAWTAILTQSTIPASVSGLTINSVTNVAIALKWNAVTGATGYDLEIDGTVVAATGVAYTKSGLAANTDHTFRIRSKNAAGVGTWSELISGTTQLNTPVLKATSEETAINLTWAEIADATKYEVEADGVVVATVNEPSYTHSSLLAGTAHKYRVRALTDTNTSAWTAILTQSTLPASVSGLTISSVTNVAIALKWNAVTGATGYDLEIDGTVVSTTVTAYTKSGFAANTDHTFRIRSKNAAGVGTWSDLISGTTQLNTPVLKATSEETAINLTWVEIADATKYEVEADGVVVAVNDPSYSHSSLFAGTAHKYRVRALTDTNTSAWTAILTQSTLPASVTGLTVNSVTNAAIALKWNAVTGATGYDLEIDGTVVAVTGVAYTKSGLVANTEHTFRIRSKNAAGVGTWSDLISGTTQLNTPVLKATSEETAINLTWAEIADATKYEVEADGVVVGTVNEPLYTHSSLLAGTSHKYRVRALTETNTSAWTAILTQSTLPASVTGLTVNSVINAAIALKWNAVTGATGYDLEIDGTVVAVTGVAYTKSGLAANTDHTFRIRSKNAAGVGTWSDLIRGTTQLNTPVLKATSEETAIDLTWAEIADATKYEVEADGVVVATVNEPSYTHGSQLPGTAHKYRVRALTDTNTSAWTTIITQSTLPASVTGLTVNSVTNVAIALKWNAVTGATGYDLEIDGTVVAVTGVAYTKSGLAANTDHTFRIRSKNAAGVGAWSDLIKGTTQLSTPVLKGTSDRTNILLTWDAVIGASLYEIEADGQVVATLNDTTFIHSDLLPSSLHKYRIRALNDQNISAWTSVLSIKTLN</sequence>
<feature type="domain" description="Fibronectin type-III" evidence="1">
    <location>
        <begin position="1339"/>
        <end position="1422"/>
    </location>
</feature>
<dbReference type="EMBL" id="JAROCD010000010">
    <property type="protein sequence ID" value="MDN4603728.1"/>
    <property type="molecule type" value="Genomic_DNA"/>
</dbReference>
<dbReference type="SUPFAM" id="SSF49265">
    <property type="entry name" value="Fibronectin type III"/>
    <property type="match status" value="9"/>
</dbReference>
<accession>A0ABT8JF32</accession>